<dbReference type="EMBL" id="JAOZEV010000014">
    <property type="protein sequence ID" value="MCV9933792.1"/>
    <property type="molecule type" value="Genomic_DNA"/>
</dbReference>
<dbReference type="InterPro" id="IPR012341">
    <property type="entry name" value="6hp_glycosidase-like_sf"/>
</dbReference>
<dbReference type="InterPro" id="IPR007822">
    <property type="entry name" value="LANC-like"/>
</dbReference>
<dbReference type="GO" id="GO:0031179">
    <property type="term" value="P:peptide modification"/>
    <property type="evidence" value="ECO:0007669"/>
    <property type="project" value="InterPro"/>
</dbReference>
<gene>
    <name evidence="2" type="ORF">OIU80_16030</name>
</gene>
<evidence type="ECO:0000256" key="1">
    <source>
        <dbReference type="PIRSR" id="PIRSR607822-1"/>
    </source>
</evidence>
<dbReference type="AlphaFoldDB" id="A0A9X3C8Z7"/>
<dbReference type="GO" id="GO:0005975">
    <property type="term" value="P:carbohydrate metabolic process"/>
    <property type="evidence" value="ECO:0007669"/>
    <property type="project" value="InterPro"/>
</dbReference>
<feature type="binding site" evidence="1">
    <location>
        <position position="325"/>
    </location>
    <ligand>
        <name>Zn(2+)</name>
        <dbReference type="ChEBI" id="CHEBI:29105"/>
    </ligand>
</feature>
<dbReference type="Pfam" id="PF05147">
    <property type="entry name" value="LANC_like"/>
    <property type="match status" value="1"/>
</dbReference>
<dbReference type="GO" id="GO:0005886">
    <property type="term" value="C:plasma membrane"/>
    <property type="evidence" value="ECO:0007669"/>
    <property type="project" value="TreeGrafter"/>
</dbReference>
<comment type="caution">
    <text evidence="2">The sequence shown here is derived from an EMBL/GenBank/DDBJ whole genome shotgun (WGS) entry which is preliminary data.</text>
</comment>
<name>A0A9X3C8Z7_9FLAO</name>
<evidence type="ECO:0000313" key="3">
    <source>
        <dbReference type="Proteomes" id="UP001151133"/>
    </source>
</evidence>
<evidence type="ECO:0008006" key="4">
    <source>
        <dbReference type="Google" id="ProtNLM"/>
    </source>
</evidence>
<keyword evidence="1" id="KW-0862">Zinc</keyword>
<dbReference type="SMART" id="SM01260">
    <property type="entry name" value="LANC_like"/>
    <property type="match status" value="1"/>
</dbReference>
<feature type="binding site" evidence="1">
    <location>
        <position position="326"/>
    </location>
    <ligand>
        <name>Zn(2+)</name>
        <dbReference type="ChEBI" id="CHEBI:29105"/>
    </ligand>
</feature>
<proteinExistence type="predicted"/>
<accession>A0A9X3C8Z7</accession>
<protein>
    <recommendedName>
        <fullName evidence="4">Lanthionine synthetase-like protein</fullName>
    </recommendedName>
</protein>
<dbReference type="SUPFAM" id="SSF158745">
    <property type="entry name" value="LanC-like"/>
    <property type="match status" value="1"/>
</dbReference>
<reference evidence="2" key="1">
    <citation type="submission" date="2022-10" db="EMBL/GenBank/DDBJ databases">
        <title>Two novel species of Flavobacterium.</title>
        <authorList>
            <person name="Liu Q."/>
            <person name="Xin Y.-H."/>
        </authorList>
    </citation>
    <scope>NUCLEOTIDE SEQUENCE</scope>
    <source>
        <strain evidence="2">LS1R47</strain>
    </source>
</reference>
<feature type="binding site" evidence="1">
    <location>
        <position position="272"/>
    </location>
    <ligand>
        <name>Zn(2+)</name>
        <dbReference type="ChEBI" id="CHEBI:29105"/>
    </ligand>
</feature>
<sequence>MNQINKNNFLETAWNIGSDLMKTSIWHDKSCTWQGYSFEPLDGTYQPVIKTFGPDVYSGTSGIALFLTALYTERKDPILLKTIEGSIEQVRTTMYDAINHGFYAGKPGIATALIRIGKVLNREDWIKDGIDLLDSIPSNSLQSYEIDIISGAAGTIPVLLDVHLNFKKPEFLDKAVALGYLLCNTAIKNNNVWSWATVPSQKNLTGFSHGSSGIALALLQLYQATGNSVFLEGAEGGFNYERQSFDVSQQNWPDFRDDVSNSTVNVCGLAWCHGAPGITISRLKANQLHPNTVFINEMNIALTTTTNSIYHSLMENLSNTNYSICHGIAGNADIILDCGGIEYQKLAEAVGDAGISKYQDNNIQWSTGLSTGQYTPGLMMGIAGTGYFYLRLLNKNKHKSLLMPQLGLS</sequence>
<dbReference type="GO" id="GO:0046872">
    <property type="term" value="F:metal ion binding"/>
    <property type="evidence" value="ECO:0007669"/>
    <property type="project" value="UniProtKB-KW"/>
</dbReference>
<dbReference type="RefSeq" id="WP_264287996.1">
    <property type="nucleotide sequence ID" value="NZ_JAOZEV010000014.1"/>
</dbReference>
<organism evidence="2 3">
    <name type="scientific">Flavobacterium frigoritolerans</name>
    <dbReference type="NCBI Taxonomy" id="2987686"/>
    <lineage>
        <taxon>Bacteria</taxon>
        <taxon>Pseudomonadati</taxon>
        <taxon>Bacteroidota</taxon>
        <taxon>Flavobacteriia</taxon>
        <taxon>Flavobacteriales</taxon>
        <taxon>Flavobacteriaceae</taxon>
        <taxon>Flavobacterium</taxon>
    </lineage>
</organism>
<dbReference type="Gene3D" id="1.50.10.10">
    <property type="match status" value="1"/>
</dbReference>
<dbReference type="PANTHER" id="PTHR12736:SF7">
    <property type="entry name" value="LANC-LIKE PROTEIN 3"/>
    <property type="match status" value="1"/>
</dbReference>
<dbReference type="PRINTS" id="PR01950">
    <property type="entry name" value="LANCSUPER"/>
</dbReference>
<dbReference type="Proteomes" id="UP001151133">
    <property type="component" value="Unassembled WGS sequence"/>
</dbReference>
<keyword evidence="1" id="KW-0479">Metal-binding</keyword>
<evidence type="ECO:0000313" key="2">
    <source>
        <dbReference type="EMBL" id="MCV9933792.1"/>
    </source>
</evidence>
<dbReference type="PANTHER" id="PTHR12736">
    <property type="entry name" value="LANC-LIKE PROTEIN"/>
    <property type="match status" value="1"/>
</dbReference>
<keyword evidence="3" id="KW-1185">Reference proteome</keyword>